<proteinExistence type="predicted"/>
<dbReference type="EMBL" id="GBRH01240116">
    <property type="protein sequence ID" value="JAD57779.1"/>
    <property type="molecule type" value="Transcribed_RNA"/>
</dbReference>
<protein>
    <submittedName>
        <fullName evidence="1">Uncharacterized protein</fullName>
    </submittedName>
</protein>
<organism evidence="1">
    <name type="scientific">Arundo donax</name>
    <name type="common">Giant reed</name>
    <name type="synonym">Donax arundinaceus</name>
    <dbReference type="NCBI Taxonomy" id="35708"/>
    <lineage>
        <taxon>Eukaryota</taxon>
        <taxon>Viridiplantae</taxon>
        <taxon>Streptophyta</taxon>
        <taxon>Embryophyta</taxon>
        <taxon>Tracheophyta</taxon>
        <taxon>Spermatophyta</taxon>
        <taxon>Magnoliopsida</taxon>
        <taxon>Liliopsida</taxon>
        <taxon>Poales</taxon>
        <taxon>Poaceae</taxon>
        <taxon>PACMAD clade</taxon>
        <taxon>Arundinoideae</taxon>
        <taxon>Arundineae</taxon>
        <taxon>Arundo</taxon>
    </lineage>
</organism>
<reference evidence="1" key="2">
    <citation type="journal article" date="2015" name="Data Brief">
        <title>Shoot transcriptome of the giant reed, Arundo donax.</title>
        <authorList>
            <person name="Barrero R.A."/>
            <person name="Guerrero F.D."/>
            <person name="Moolhuijzen P."/>
            <person name="Goolsby J.A."/>
            <person name="Tidwell J."/>
            <person name="Bellgard S.E."/>
            <person name="Bellgard M.I."/>
        </authorList>
    </citation>
    <scope>NUCLEOTIDE SEQUENCE</scope>
    <source>
        <tissue evidence="1">Shoot tissue taken approximately 20 cm above the soil surface</tissue>
    </source>
</reference>
<sequence>MNSFFRRKEKLGKAT</sequence>
<reference evidence="1" key="1">
    <citation type="submission" date="2014-09" db="EMBL/GenBank/DDBJ databases">
        <authorList>
            <person name="Magalhaes I.L.F."/>
            <person name="Oliveira U."/>
            <person name="Santos F.R."/>
            <person name="Vidigal T.H.D.A."/>
            <person name="Brescovit A.D."/>
            <person name="Santos A.J."/>
        </authorList>
    </citation>
    <scope>NUCLEOTIDE SEQUENCE</scope>
    <source>
        <tissue evidence="1">Shoot tissue taken approximately 20 cm above the soil surface</tissue>
    </source>
</reference>
<name>A0A0A9B1A5_ARUDO</name>
<evidence type="ECO:0000313" key="1">
    <source>
        <dbReference type="EMBL" id="JAD57779.1"/>
    </source>
</evidence>
<accession>A0A0A9B1A5</accession>